<name>A0A239BUW9_9RHOB</name>
<dbReference type="RefSeq" id="WP_089276513.1">
    <property type="nucleotide sequence ID" value="NZ_FZON01000004.1"/>
</dbReference>
<keyword evidence="5 8" id="KW-0812">Transmembrane</keyword>
<dbReference type="EMBL" id="FZON01000004">
    <property type="protein sequence ID" value="SNS11700.1"/>
    <property type="molecule type" value="Genomic_DNA"/>
</dbReference>
<organism evidence="9 10">
    <name type="scientific">Antarctobacter heliothermus</name>
    <dbReference type="NCBI Taxonomy" id="74033"/>
    <lineage>
        <taxon>Bacteria</taxon>
        <taxon>Pseudomonadati</taxon>
        <taxon>Pseudomonadota</taxon>
        <taxon>Alphaproteobacteria</taxon>
        <taxon>Rhodobacterales</taxon>
        <taxon>Roseobacteraceae</taxon>
        <taxon>Antarctobacter</taxon>
    </lineage>
</organism>
<reference evidence="9 10" key="1">
    <citation type="submission" date="2017-06" db="EMBL/GenBank/DDBJ databases">
        <authorList>
            <person name="Kim H.J."/>
            <person name="Triplett B.A."/>
        </authorList>
    </citation>
    <scope>NUCLEOTIDE SEQUENCE [LARGE SCALE GENOMIC DNA]</scope>
    <source>
        <strain evidence="9 10">DSM 11445</strain>
    </source>
</reference>
<dbReference type="AlphaFoldDB" id="A0A239BUW9"/>
<keyword evidence="6 8" id="KW-1133">Transmembrane helix</keyword>
<dbReference type="GO" id="GO:0015385">
    <property type="term" value="F:sodium:proton antiporter activity"/>
    <property type="evidence" value="ECO:0007669"/>
    <property type="project" value="TreeGrafter"/>
</dbReference>
<feature type="transmembrane region" description="Helical" evidence="8">
    <location>
        <begin position="34"/>
        <end position="54"/>
    </location>
</feature>
<dbReference type="OrthoDB" id="9800226at2"/>
<comment type="similarity">
    <text evidence="2">Belongs to the CPA3 antiporters (TC 2.A.63) subunit F family.</text>
</comment>
<evidence type="ECO:0000256" key="2">
    <source>
        <dbReference type="ARBA" id="ARBA00009212"/>
    </source>
</evidence>
<accession>A0A239BUW9</accession>
<evidence type="ECO:0000256" key="4">
    <source>
        <dbReference type="ARBA" id="ARBA00022475"/>
    </source>
</evidence>
<evidence type="ECO:0000256" key="1">
    <source>
        <dbReference type="ARBA" id="ARBA00004651"/>
    </source>
</evidence>
<dbReference type="PANTHER" id="PTHR34702:SF1">
    <property type="entry name" value="NA(+)_H(+) ANTIPORTER SUBUNIT F"/>
    <property type="match status" value="1"/>
</dbReference>
<feature type="transmembrane region" description="Helical" evidence="8">
    <location>
        <begin position="6"/>
        <end position="25"/>
    </location>
</feature>
<dbReference type="Pfam" id="PF04066">
    <property type="entry name" value="MrpF_PhaF"/>
    <property type="match status" value="1"/>
</dbReference>
<evidence type="ECO:0000256" key="8">
    <source>
        <dbReference type="SAM" id="Phobius"/>
    </source>
</evidence>
<keyword evidence="7 8" id="KW-0472">Membrane</keyword>
<dbReference type="InterPro" id="IPR007208">
    <property type="entry name" value="MrpF/PhaF-like"/>
</dbReference>
<evidence type="ECO:0000256" key="5">
    <source>
        <dbReference type="ARBA" id="ARBA00022692"/>
    </source>
</evidence>
<evidence type="ECO:0000256" key="6">
    <source>
        <dbReference type="ARBA" id="ARBA00022989"/>
    </source>
</evidence>
<dbReference type="GO" id="GO:0005886">
    <property type="term" value="C:plasma membrane"/>
    <property type="evidence" value="ECO:0007669"/>
    <property type="project" value="UniProtKB-SubCell"/>
</dbReference>
<keyword evidence="3" id="KW-0813">Transport</keyword>
<proteinExistence type="inferred from homology"/>
<evidence type="ECO:0000256" key="3">
    <source>
        <dbReference type="ARBA" id="ARBA00022448"/>
    </source>
</evidence>
<evidence type="ECO:0000256" key="7">
    <source>
        <dbReference type="ARBA" id="ARBA00023136"/>
    </source>
</evidence>
<dbReference type="PANTHER" id="PTHR34702">
    <property type="entry name" value="NA(+)/H(+) ANTIPORTER SUBUNIT F1"/>
    <property type="match status" value="1"/>
</dbReference>
<sequence>MITYALYFTMGCFGLGLLFNLLLVVRGPGQADRVLALDTMVINVIALLVCYGILQGTAVYFEASMLVAMVGFVSTVAYCRFLLRGDIIE</sequence>
<evidence type="ECO:0000313" key="10">
    <source>
        <dbReference type="Proteomes" id="UP000198440"/>
    </source>
</evidence>
<gene>
    <name evidence="9" type="ORF">SAMN04488078_1004158</name>
</gene>
<dbReference type="NCBIfam" id="NF004812">
    <property type="entry name" value="PRK06161.1"/>
    <property type="match status" value="1"/>
</dbReference>
<evidence type="ECO:0000313" key="9">
    <source>
        <dbReference type="EMBL" id="SNS11700.1"/>
    </source>
</evidence>
<feature type="transmembrane region" description="Helical" evidence="8">
    <location>
        <begin position="60"/>
        <end position="83"/>
    </location>
</feature>
<dbReference type="Proteomes" id="UP000198440">
    <property type="component" value="Unassembled WGS sequence"/>
</dbReference>
<comment type="subcellular location">
    <subcellularLocation>
        <location evidence="1">Cell membrane</location>
        <topology evidence="1">Multi-pass membrane protein</topology>
    </subcellularLocation>
</comment>
<keyword evidence="4" id="KW-1003">Cell membrane</keyword>
<protein>
    <submittedName>
        <fullName evidence="9">Multisubunit potassium/proton antiporter, PhaF subunit</fullName>
    </submittedName>
</protein>